<comment type="caution">
    <text evidence="4">The sequence shown here is derived from an EMBL/GenBank/DDBJ whole genome shotgun (WGS) entry which is preliminary data.</text>
</comment>
<evidence type="ECO:0000313" key="2">
    <source>
        <dbReference type="EMBL" id="KAH3739200.1"/>
    </source>
</evidence>
<dbReference type="EMBL" id="JAIWYP010000011">
    <property type="protein sequence ID" value="KAH3739204.1"/>
    <property type="molecule type" value="Genomic_DNA"/>
</dbReference>
<evidence type="ECO:0000313" key="6">
    <source>
        <dbReference type="Proteomes" id="UP000828390"/>
    </source>
</evidence>
<accession>A0A9D4D5N8</accession>
<dbReference type="AlphaFoldDB" id="A0A9D4D5N8"/>
<dbReference type="EMBL" id="JAIWYP010000011">
    <property type="protein sequence ID" value="KAH3739201.1"/>
    <property type="molecule type" value="Genomic_DNA"/>
</dbReference>
<evidence type="ECO:0000313" key="1">
    <source>
        <dbReference type="EMBL" id="KAH3739199.1"/>
    </source>
</evidence>
<sequence length="136" mass="15164">MIAWTRVSANADPHTNKLRTRVTHIWGNRRRQPNRSAMGEPLPGETAYMITVFSVPGKYAYTMAPTRIEQSHYIVNPVSSCSPISSLFTTHRLGVTGTAFITLPRGFWDHFQNGVRVKAMGAKIFVLPGLYSPTDS</sequence>
<keyword evidence="6" id="KW-1185">Reference proteome</keyword>
<dbReference type="EMBL" id="JAIWYP010000011">
    <property type="protein sequence ID" value="KAH3739202.1"/>
    <property type="molecule type" value="Genomic_DNA"/>
</dbReference>
<dbReference type="EMBL" id="JAIWYP010000011">
    <property type="protein sequence ID" value="KAH3739200.1"/>
    <property type="molecule type" value="Genomic_DNA"/>
</dbReference>
<protein>
    <submittedName>
        <fullName evidence="4">Uncharacterized protein</fullName>
    </submittedName>
</protein>
<gene>
    <name evidence="1" type="ORF">DPMN_045846</name>
    <name evidence="2" type="ORF">DPMN_045847</name>
    <name evidence="3" type="ORF">DPMN_045848</name>
    <name evidence="4" type="ORF">DPMN_045849</name>
    <name evidence="5" type="ORF">DPMN_045851</name>
</gene>
<reference evidence="4" key="1">
    <citation type="journal article" date="2019" name="bioRxiv">
        <title>The Genome of the Zebra Mussel, Dreissena polymorpha: A Resource for Invasive Species Research.</title>
        <authorList>
            <person name="McCartney M.A."/>
            <person name="Auch B."/>
            <person name="Kono T."/>
            <person name="Mallez S."/>
            <person name="Zhang Y."/>
            <person name="Obille A."/>
            <person name="Becker A."/>
            <person name="Abrahante J.E."/>
            <person name="Garbe J."/>
            <person name="Badalamenti J.P."/>
            <person name="Herman A."/>
            <person name="Mangelson H."/>
            <person name="Liachko I."/>
            <person name="Sullivan S."/>
            <person name="Sone E.D."/>
            <person name="Koren S."/>
            <person name="Silverstein K.A.T."/>
            <person name="Beckman K.B."/>
            <person name="Gohl D.M."/>
        </authorList>
    </citation>
    <scope>NUCLEOTIDE SEQUENCE</scope>
    <source>
        <strain evidence="4">Duluth1</strain>
        <tissue evidence="4">Whole animal</tissue>
    </source>
</reference>
<name>A0A9D4D5N8_DREPO</name>
<dbReference type="Proteomes" id="UP000828390">
    <property type="component" value="Unassembled WGS sequence"/>
</dbReference>
<organism evidence="4 6">
    <name type="scientific">Dreissena polymorpha</name>
    <name type="common">Zebra mussel</name>
    <name type="synonym">Mytilus polymorpha</name>
    <dbReference type="NCBI Taxonomy" id="45954"/>
    <lineage>
        <taxon>Eukaryota</taxon>
        <taxon>Metazoa</taxon>
        <taxon>Spiralia</taxon>
        <taxon>Lophotrochozoa</taxon>
        <taxon>Mollusca</taxon>
        <taxon>Bivalvia</taxon>
        <taxon>Autobranchia</taxon>
        <taxon>Heteroconchia</taxon>
        <taxon>Euheterodonta</taxon>
        <taxon>Imparidentia</taxon>
        <taxon>Neoheterodontei</taxon>
        <taxon>Myida</taxon>
        <taxon>Dreissenoidea</taxon>
        <taxon>Dreissenidae</taxon>
        <taxon>Dreissena</taxon>
    </lineage>
</organism>
<dbReference type="EMBL" id="JAIWYP010000011">
    <property type="protein sequence ID" value="KAH3739199.1"/>
    <property type="molecule type" value="Genomic_DNA"/>
</dbReference>
<evidence type="ECO:0000313" key="3">
    <source>
        <dbReference type="EMBL" id="KAH3739201.1"/>
    </source>
</evidence>
<evidence type="ECO:0000313" key="5">
    <source>
        <dbReference type="EMBL" id="KAH3739204.1"/>
    </source>
</evidence>
<evidence type="ECO:0000313" key="4">
    <source>
        <dbReference type="EMBL" id="KAH3739202.1"/>
    </source>
</evidence>
<proteinExistence type="predicted"/>
<reference evidence="4" key="2">
    <citation type="submission" date="2020-11" db="EMBL/GenBank/DDBJ databases">
        <authorList>
            <person name="McCartney M.A."/>
            <person name="Auch B."/>
            <person name="Kono T."/>
            <person name="Mallez S."/>
            <person name="Becker A."/>
            <person name="Gohl D.M."/>
            <person name="Silverstein K.A.T."/>
            <person name="Koren S."/>
            <person name="Bechman K.B."/>
            <person name="Herman A."/>
            <person name="Abrahante J.E."/>
            <person name="Garbe J."/>
        </authorList>
    </citation>
    <scope>NUCLEOTIDE SEQUENCE</scope>
    <source>
        <strain evidence="4">Duluth1</strain>
        <tissue evidence="4">Whole animal</tissue>
    </source>
</reference>